<reference evidence="2 3" key="1">
    <citation type="submission" date="2018-04" db="EMBL/GenBank/DDBJ databases">
        <title>Genomic Encyclopedia of Archaeal and Bacterial Type Strains, Phase II (KMG-II): from individual species to whole genera.</title>
        <authorList>
            <person name="Goeker M."/>
        </authorList>
    </citation>
    <scope>NUCLEOTIDE SEQUENCE [LARGE SCALE GENOMIC DNA]</scope>
    <source>
        <strain evidence="2 3">DSM 29955</strain>
    </source>
</reference>
<comment type="caution">
    <text evidence="2">The sequence shown here is derived from an EMBL/GenBank/DDBJ whole genome shotgun (WGS) entry which is preliminary data.</text>
</comment>
<proteinExistence type="predicted"/>
<evidence type="ECO:0000313" key="2">
    <source>
        <dbReference type="EMBL" id="PUB13698.1"/>
    </source>
</evidence>
<protein>
    <submittedName>
        <fullName evidence="2">Uncharacterized protein</fullName>
    </submittedName>
</protein>
<evidence type="ECO:0000313" key="3">
    <source>
        <dbReference type="Proteomes" id="UP000244523"/>
    </source>
</evidence>
<dbReference type="Proteomes" id="UP000244523">
    <property type="component" value="Unassembled WGS sequence"/>
</dbReference>
<gene>
    <name evidence="2" type="ORF">C8N45_107159</name>
</gene>
<organism evidence="2 3">
    <name type="scientific">Yoonia sediminilitoris</name>
    <dbReference type="NCBI Taxonomy" id="1286148"/>
    <lineage>
        <taxon>Bacteria</taxon>
        <taxon>Pseudomonadati</taxon>
        <taxon>Pseudomonadota</taxon>
        <taxon>Alphaproteobacteria</taxon>
        <taxon>Rhodobacterales</taxon>
        <taxon>Paracoccaceae</taxon>
        <taxon>Yoonia</taxon>
    </lineage>
</organism>
<sequence length="93" mass="9981">MANAGQIQTTGPGFGESKPMTDEPEKVETILPARASALVVTAAGEFKFVMANGPTDAQMQPNVLLLSAVMLRSRAPEWVAEMMAWLEAQDISM</sequence>
<feature type="region of interest" description="Disordered" evidence="1">
    <location>
        <begin position="1"/>
        <end position="26"/>
    </location>
</feature>
<accession>A0A2T6KF06</accession>
<feature type="compositionally biased region" description="Polar residues" evidence="1">
    <location>
        <begin position="1"/>
        <end position="11"/>
    </location>
</feature>
<dbReference type="AlphaFoldDB" id="A0A2T6KF06"/>
<keyword evidence="3" id="KW-1185">Reference proteome</keyword>
<name>A0A2T6KF06_9RHOB</name>
<evidence type="ECO:0000256" key="1">
    <source>
        <dbReference type="SAM" id="MobiDB-lite"/>
    </source>
</evidence>
<dbReference type="EMBL" id="QBUD01000007">
    <property type="protein sequence ID" value="PUB13698.1"/>
    <property type="molecule type" value="Genomic_DNA"/>
</dbReference>